<sequence>METTTTAPVSTLVGPNGTAPGMNFVEQMELPRDDSSAGRAAGAPLAAGALILLAVFVTVLVRARRARKATARS</sequence>
<evidence type="ECO:0000256" key="1">
    <source>
        <dbReference type="SAM" id="MobiDB-lite"/>
    </source>
</evidence>
<name>A0A6J6HZK8_9ZZZZ</name>
<evidence type="ECO:0000256" key="2">
    <source>
        <dbReference type="SAM" id="Phobius"/>
    </source>
</evidence>
<gene>
    <name evidence="3" type="ORF">UFOPK1835_01660</name>
</gene>
<feature type="region of interest" description="Disordered" evidence="1">
    <location>
        <begin position="1"/>
        <end position="20"/>
    </location>
</feature>
<protein>
    <submittedName>
        <fullName evidence="3">Unannotated protein</fullName>
    </submittedName>
</protein>
<proteinExistence type="predicted"/>
<dbReference type="AlphaFoldDB" id="A0A6J6HZK8"/>
<feature type="transmembrane region" description="Helical" evidence="2">
    <location>
        <begin position="41"/>
        <end position="63"/>
    </location>
</feature>
<accession>A0A6J6HZK8</accession>
<keyword evidence="2" id="KW-0812">Transmembrane</keyword>
<dbReference type="EMBL" id="CAEZUP010000088">
    <property type="protein sequence ID" value="CAB4619552.1"/>
    <property type="molecule type" value="Genomic_DNA"/>
</dbReference>
<keyword evidence="2" id="KW-0472">Membrane</keyword>
<keyword evidence="2" id="KW-1133">Transmembrane helix</keyword>
<reference evidence="3" key="1">
    <citation type="submission" date="2020-05" db="EMBL/GenBank/DDBJ databases">
        <authorList>
            <person name="Chiriac C."/>
            <person name="Salcher M."/>
            <person name="Ghai R."/>
            <person name="Kavagutti S V."/>
        </authorList>
    </citation>
    <scope>NUCLEOTIDE SEQUENCE</scope>
</reference>
<organism evidence="3">
    <name type="scientific">freshwater metagenome</name>
    <dbReference type="NCBI Taxonomy" id="449393"/>
    <lineage>
        <taxon>unclassified sequences</taxon>
        <taxon>metagenomes</taxon>
        <taxon>ecological metagenomes</taxon>
    </lineage>
</organism>
<evidence type="ECO:0000313" key="3">
    <source>
        <dbReference type="EMBL" id="CAB4619552.1"/>
    </source>
</evidence>